<dbReference type="Gene3D" id="3.40.390.10">
    <property type="entry name" value="Collagenase (Catalytic Domain)"/>
    <property type="match status" value="1"/>
</dbReference>
<name>A0AAV7IXV7_COTGL</name>
<keyword evidence="5" id="KW-1185">Reference proteome</keyword>
<comment type="caution">
    <text evidence="2">Lacks conserved residue(s) required for the propagation of feature annotation.</text>
</comment>
<dbReference type="Proteomes" id="UP000826195">
    <property type="component" value="Unassembled WGS sequence"/>
</dbReference>
<evidence type="ECO:0000256" key="1">
    <source>
        <dbReference type="ARBA" id="ARBA00001947"/>
    </source>
</evidence>
<organism evidence="4 5">
    <name type="scientific">Cotesia glomerata</name>
    <name type="common">Lepidopteran parasitic wasp</name>
    <name type="synonym">Apanteles glomeratus</name>
    <dbReference type="NCBI Taxonomy" id="32391"/>
    <lineage>
        <taxon>Eukaryota</taxon>
        <taxon>Metazoa</taxon>
        <taxon>Ecdysozoa</taxon>
        <taxon>Arthropoda</taxon>
        <taxon>Hexapoda</taxon>
        <taxon>Insecta</taxon>
        <taxon>Pterygota</taxon>
        <taxon>Neoptera</taxon>
        <taxon>Endopterygota</taxon>
        <taxon>Hymenoptera</taxon>
        <taxon>Apocrita</taxon>
        <taxon>Ichneumonoidea</taxon>
        <taxon>Braconidae</taxon>
        <taxon>Microgastrinae</taxon>
        <taxon>Cotesia</taxon>
    </lineage>
</organism>
<dbReference type="Pfam" id="PF01400">
    <property type="entry name" value="Astacin"/>
    <property type="match status" value="1"/>
</dbReference>
<sequence length="82" mass="9373">MNWGTFWAFTMSTNIQTATSGFKSTRGILIKVMNQNYGGSRAHVDTLGLPYDYQSVMHYPGDAYAYYNFWTTIVPKHPGRKI</sequence>
<gene>
    <name evidence="4" type="ORF">KQX54_009688</name>
</gene>
<dbReference type="EMBL" id="JAHXZJ010000374">
    <property type="protein sequence ID" value="KAH0560878.1"/>
    <property type="molecule type" value="Genomic_DNA"/>
</dbReference>
<dbReference type="PROSITE" id="PS51864">
    <property type="entry name" value="ASTACIN"/>
    <property type="match status" value="1"/>
</dbReference>
<dbReference type="InterPro" id="IPR024079">
    <property type="entry name" value="MetalloPept_cat_dom_sf"/>
</dbReference>
<dbReference type="GO" id="GO:0004222">
    <property type="term" value="F:metalloendopeptidase activity"/>
    <property type="evidence" value="ECO:0007669"/>
    <property type="project" value="InterPro"/>
</dbReference>
<feature type="domain" description="Peptidase M12A" evidence="3">
    <location>
        <begin position="1"/>
        <end position="82"/>
    </location>
</feature>
<protein>
    <recommendedName>
        <fullName evidence="3">Peptidase M12A domain-containing protein</fullName>
    </recommendedName>
</protein>
<comment type="cofactor">
    <cofactor evidence="1">
        <name>Zn(2+)</name>
        <dbReference type="ChEBI" id="CHEBI:29105"/>
    </cofactor>
</comment>
<dbReference type="AlphaFoldDB" id="A0AAV7IXV7"/>
<comment type="caution">
    <text evidence="4">The sequence shown here is derived from an EMBL/GenBank/DDBJ whole genome shotgun (WGS) entry which is preliminary data.</text>
</comment>
<evidence type="ECO:0000259" key="3">
    <source>
        <dbReference type="PROSITE" id="PS51864"/>
    </source>
</evidence>
<accession>A0AAV7IXV7</accession>
<evidence type="ECO:0000256" key="2">
    <source>
        <dbReference type="PROSITE-ProRule" id="PRU01211"/>
    </source>
</evidence>
<dbReference type="GO" id="GO:0006508">
    <property type="term" value="P:proteolysis"/>
    <property type="evidence" value="ECO:0007669"/>
    <property type="project" value="InterPro"/>
</dbReference>
<dbReference type="SUPFAM" id="SSF55486">
    <property type="entry name" value="Metalloproteases ('zincins'), catalytic domain"/>
    <property type="match status" value="1"/>
</dbReference>
<evidence type="ECO:0000313" key="5">
    <source>
        <dbReference type="Proteomes" id="UP000826195"/>
    </source>
</evidence>
<evidence type="ECO:0000313" key="4">
    <source>
        <dbReference type="EMBL" id="KAH0560878.1"/>
    </source>
</evidence>
<reference evidence="4 5" key="1">
    <citation type="journal article" date="2021" name="J. Hered.">
        <title>A chromosome-level genome assembly of the parasitoid wasp, Cotesia glomerata (Hymenoptera: Braconidae).</title>
        <authorList>
            <person name="Pinto B.J."/>
            <person name="Weis J.J."/>
            <person name="Gamble T."/>
            <person name="Ode P.J."/>
            <person name="Paul R."/>
            <person name="Zaspel J.M."/>
        </authorList>
    </citation>
    <scope>NUCLEOTIDE SEQUENCE [LARGE SCALE GENOMIC DNA]</scope>
    <source>
        <strain evidence="4">CgM1</strain>
    </source>
</reference>
<dbReference type="InterPro" id="IPR001506">
    <property type="entry name" value="Peptidase_M12A"/>
</dbReference>
<proteinExistence type="predicted"/>